<feature type="transmembrane region" description="Helical" evidence="8">
    <location>
        <begin position="278"/>
        <end position="299"/>
    </location>
</feature>
<evidence type="ECO:0000256" key="6">
    <source>
        <dbReference type="ARBA" id="ARBA00023136"/>
    </source>
</evidence>
<dbReference type="SUPFAM" id="SSF82866">
    <property type="entry name" value="Multidrug efflux transporter AcrB transmembrane domain"/>
    <property type="match status" value="2"/>
</dbReference>
<organism evidence="10 11">
    <name type="scientific">Amycolatopsis rhizosphaerae</name>
    <dbReference type="NCBI Taxonomy" id="2053003"/>
    <lineage>
        <taxon>Bacteria</taxon>
        <taxon>Bacillati</taxon>
        <taxon>Actinomycetota</taxon>
        <taxon>Actinomycetes</taxon>
        <taxon>Pseudonocardiales</taxon>
        <taxon>Pseudonocardiaceae</taxon>
        <taxon>Amycolatopsis</taxon>
    </lineage>
</organism>
<dbReference type="Gene3D" id="1.20.1640.10">
    <property type="entry name" value="Multidrug efflux transporter AcrB transmembrane domain"/>
    <property type="match status" value="2"/>
</dbReference>
<evidence type="ECO:0000256" key="3">
    <source>
        <dbReference type="ARBA" id="ARBA00022475"/>
    </source>
</evidence>
<feature type="region of interest" description="Disordered" evidence="7">
    <location>
        <begin position="688"/>
        <end position="729"/>
    </location>
</feature>
<feature type="transmembrane region" description="Helical" evidence="8">
    <location>
        <begin position="579"/>
        <end position="597"/>
    </location>
</feature>
<dbReference type="PANTHER" id="PTHR33406:SF6">
    <property type="entry name" value="MEMBRANE PROTEIN YDGH-RELATED"/>
    <property type="match status" value="1"/>
</dbReference>
<feature type="transmembrane region" description="Helical" evidence="8">
    <location>
        <begin position="521"/>
        <end position="538"/>
    </location>
</feature>
<feature type="transmembrane region" description="Helical" evidence="8">
    <location>
        <begin position="369"/>
        <end position="390"/>
    </location>
</feature>
<name>A0A558CXK2_9PSEU</name>
<evidence type="ECO:0000256" key="2">
    <source>
        <dbReference type="ARBA" id="ARBA00010157"/>
    </source>
</evidence>
<reference evidence="10 11" key="1">
    <citation type="submission" date="2019-07" db="EMBL/GenBank/DDBJ databases">
        <authorList>
            <person name="Duangmal K."/>
            <person name="Teo W.F.A."/>
        </authorList>
    </citation>
    <scope>NUCLEOTIDE SEQUENCE [LARGE SCALE GENOMIC DNA]</scope>
    <source>
        <strain evidence="10 11">TBRC 6029</strain>
    </source>
</reference>
<feature type="transmembrane region" description="Helical" evidence="8">
    <location>
        <begin position="646"/>
        <end position="670"/>
    </location>
</feature>
<keyword evidence="5 8" id="KW-1133">Transmembrane helix</keyword>
<dbReference type="InterPro" id="IPR004869">
    <property type="entry name" value="MMPL_dom"/>
</dbReference>
<dbReference type="Proteomes" id="UP000320011">
    <property type="component" value="Unassembled WGS sequence"/>
</dbReference>
<feature type="transmembrane region" description="Helical" evidence="8">
    <location>
        <begin position="235"/>
        <end position="257"/>
    </location>
</feature>
<evidence type="ECO:0000256" key="4">
    <source>
        <dbReference type="ARBA" id="ARBA00022692"/>
    </source>
</evidence>
<evidence type="ECO:0000256" key="5">
    <source>
        <dbReference type="ARBA" id="ARBA00022989"/>
    </source>
</evidence>
<feature type="transmembrane region" description="Helical" evidence="8">
    <location>
        <begin position="545"/>
        <end position="567"/>
    </location>
</feature>
<proteinExistence type="inferred from homology"/>
<accession>A0A558CXK2</accession>
<evidence type="ECO:0000256" key="1">
    <source>
        <dbReference type="ARBA" id="ARBA00004651"/>
    </source>
</evidence>
<evidence type="ECO:0000259" key="9">
    <source>
        <dbReference type="Pfam" id="PF03176"/>
    </source>
</evidence>
<feature type="transmembrane region" description="Helical" evidence="8">
    <location>
        <begin position="202"/>
        <end position="223"/>
    </location>
</feature>
<keyword evidence="11" id="KW-1185">Reference proteome</keyword>
<evidence type="ECO:0000313" key="10">
    <source>
        <dbReference type="EMBL" id="TVT53502.1"/>
    </source>
</evidence>
<feature type="transmembrane region" description="Helical" evidence="8">
    <location>
        <begin position="311"/>
        <end position="333"/>
    </location>
</feature>
<dbReference type="InterPro" id="IPR050545">
    <property type="entry name" value="Mycobact_MmpL"/>
</dbReference>
<evidence type="ECO:0000256" key="7">
    <source>
        <dbReference type="SAM" id="MobiDB-lite"/>
    </source>
</evidence>
<dbReference type="OrthoDB" id="2365435at2"/>
<keyword evidence="3" id="KW-1003">Cell membrane</keyword>
<dbReference type="PANTHER" id="PTHR33406">
    <property type="entry name" value="MEMBRANE PROTEIN MJ1562-RELATED"/>
    <property type="match status" value="1"/>
</dbReference>
<comment type="similarity">
    <text evidence="2">Belongs to the resistance-nodulation-cell division (RND) (TC 2.A.6) family. MmpL subfamily.</text>
</comment>
<comment type="caution">
    <text evidence="10">The sequence shown here is derived from an EMBL/GenBank/DDBJ whole genome shotgun (WGS) entry which is preliminary data.</text>
</comment>
<dbReference type="AlphaFoldDB" id="A0A558CXK2"/>
<protein>
    <submittedName>
        <fullName evidence="10">MMPL family transporter</fullName>
    </submittedName>
</protein>
<evidence type="ECO:0000256" key="8">
    <source>
        <dbReference type="SAM" id="Phobius"/>
    </source>
</evidence>
<feature type="domain" description="Membrane transport protein MMPL" evidence="9">
    <location>
        <begin position="49"/>
        <end position="369"/>
    </location>
</feature>
<dbReference type="EMBL" id="VJWX01000088">
    <property type="protein sequence ID" value="TVT53502.1"/>
    <property type="molecule type" value="Genomic_DNA"/>
</dbReference>
<keyword evidence="4 8" id="KW-0812">Transmembrane</keyword>
<reference evidence="10 11" key="2">
    <citation type="submission" date="2019-08" db="EMBL/GenBank/DDBJ databases">
        <title>Amycolatopsis acidicola sp. nov., isolated from peat swamp forest soil.</title>
        <authorList>
            <person name="Srisuk N."/>
        </authorList>
    </citation>
    <scope>NUCLEOTIDE SEQUENCE [LARGE SCALE GENOMIC DNA]</scope>
    <source>
        <strain evidence="10 11">TBRC 6029</strain>
    </source>
</reference>
<dbReference type="GO" id="GO:0005886">
    <property type="term" value="C:plasma membrane"/>
    <property type="evidence" value="ECO:0007669"/>
    <property type="project" value="UniProtKB-SubCell"/>
</dbReference>
<evidence type="ECO:0000313" key="11">
    <source>
        <dbReference type="Proteomes" id="UP000320011"/>
    </source>
</evidence>
<dbReference type="RefSeq" id="WP_144587413.1">
    <property type="nucleotide sequence ID" value="NZ_VJWX01000088.1"/>
</dbReference>
<comment type="subcellular location">
    <subcellularLocation>
        <location evidence="1">Cell membrane</location>
        <topology evidence="1">Multi-pass membrane protein</topology>
    </subcellularLocation>
</comment>
<feature type="transmembrane region" description="Helical" evidence="8">
    <location>
        <begin position="618"/>
        <end position="640"/>
    </location>
</feature>
<gene>
    <name evidence="10" type="ORF">FNH05_11810</name>
</gene>
<feature type="domain" description="Membrane transport protein MMPL" evidence="9">
    <location>
        <begin position="465"/>
        <end position="694"/>
    </location>
</feature>
<feature type="transmembrane region" description="Helical" evidence="8">
    <location>
        <begin position="14"/>
        <end position="35"/>
    </location>
</feature>
<feature type="transmembrane region" description="Helical" evidence="8">
    <location>
        <begin position="171"/>
        <end position="195"/>
    </location>
</feature>
<dbReference type="Pfam" id="PF03176">
    <property type="entry name" value="MMPL"/>
    <property type="match status" value="2"/>
</dbReference>
<keyword evidence="6 8" id="KW-0472">Membrane</keyword>
<sequence length="729" mass="75695">MERPRDTTSAPRRFVLPVLIVLGWLALGFLTLPYLGKLGEVTTNDAGSFLPSRAESTAVQKLTERFAKDRLLPTVLVFEHTGGLTGDDSAAIAAKTAELARMPGLAGPPTPPLASPDGQAVEVILPVSGQDPFQAGKDVAHLRTLLPVGLPPGLRALATGPGGYNADFAEVFGGIDGMLLLVTAGVVAFILVVVYRSPLLPVVVLISAGLALGTASALIYWLTRRGVLTLNGQTQGILLILVFGAATDYALLVVARYREELLRTRDTGSALRRALRTSVEPVGASGGTVILAMLCLLFSELTSNRSLGPVASIGIAGALAASLSFLPAALALLGRAAFWPARPVPVKHRRSTHGIFDGIARLVHKRPRASWLVTSLVLAAGLANIGSLSASGTSQEALFLRPVDAVTGGHVLAAHFPGGTGSPALITAKAGALPRILDMVKTTGGIVDAVPATEAGAVKTVDGMVEISATLRDPADSAAALETVGRLRTAVHAVPGADARVGGQTAQQADLLAAATHDRDTIIPIVLVAIFVILALLLRSLVAPVLLMATVVLSFGATLGVGAFVFGRVFRFPGADPSIPLYAFVFLVALGIDYNIFLMTRAREEAARDGTVRGTLTALKVTGGVITSAGVVLAATFAALSVIPVLFLAQIAFLVAFGVLLDTFVVRSLLVPALAVDAGRIIWWPGRPERSLPSPPAVPPVVAAAARAPRRADSPRPRPVTRPASRREK</sequence>